<feature type="region of interest" description="Disordered" evidence="1">
    <location>
        <begin position="21"/>
        <end position="57"/>
    </location>
</feature>
<feature type="compositionally biased region" description="Basic and acidic residues" evidence="1">
    <location>
        <begin position="35"/>
        <end position="46"/>
    </location>
</feature>
<comment type="caution">
    <text evidence="2">The sequence shown here is derived from an EMBL/GenBank/DDBJ whole genome shotgun (WGS) entry which is preliminary data.</text>
</comment>
<evidence type="ECO:0000313" key="3">
    <source>
        <dbReference type="Proteomes" id="UP000321523"/>
    </source>
</evidence>
<dbReference type="RefSeq" id="WP_044435163.1">
    <property type="nucleotide sequence ID" value="NZ_BJYZ01000031.1"/>
</dbReference>
<organism evidence="2 3">
    <name type="scientific">Skermanella aerolata</name>
    <dbReference type="NCBI Taxonomy" id="393310"/>
    <lineage>
        <taxon>Bacteria</taxon>
        <taxon>Pseudomonadati</taxon>
        <taxon>Pseudomonadota</taxon>
        <taxon>Alphaproteobacteria</taxon>
        <taxon>Rhodospirillales</taxon>
        <taxon>Azospirillaceae</taxon>
        <taxon>Skermanella</taxon>
    </lineage>
</organism>
<dbReference type="EMBL" id="BJYZ01000031">
    <property type="protein sequence ID" value="GEO41745.1"/>
    <property type="molecule type" value="Genomic_DNA"/>
</dbReference>
<keyword evidence="3" id="KW-1185">Reference proteome</keyword>
<evidence type="ECO:0000313" key="2">
    <source>
        <dbReference type="EMBL" id="GEO41745.1"/>
    </source>
</evidence>
<name>A0A512DZ64_9PROT</name>
<gene>
    <name evidence="2" type="ORF">SAE02_58930</name>
</gene>
<sequence>MTDNQRMRKAGYDRGISREEYRGGYDPGFLTGGDGYRRTGKDRDGYGGDAPADELGGYDREISRGKYKGGYDPGFLG</sequence>
<reference evidence="2 3" key="1">
    <citation type="submission" date="2019-07" db="EMBL/GenBank/DDBJ databases">
        <title>Whole genome shotgun sequence of Skermanella aerolata NBRC 106429.</title>
        <authorList>
            <person name="Hosoyama A."/>
            <person name="Uohara A."/>
            <person name="Ohji S."/>
            <person name="Ichikawa N."/>
        </authorList>
    </citation>
    <scope>NUCLEOTIDE SEQUENCE [LARGE SCALE GENOMIC DNA]</scope>
    <source>
        <strain evidence="2 3">NBRC 106429</strain>
    </source>
</reference>
<accession>A0A512DZ64</accession>
<proteinExistence type="predicted"/>
<evidence type="ECO:0000256" key="1">
    <source>
        <dbReference type="SAM" id="MobiDB-lite"/>
    </source>
</evidence>
<protein>
    <submittedName>
        <fullName evidence="2">Uncharacterized protein</fullName>
    </submittedName>
</protein>
<dbReference type="AlphaFoldDB" id="A0A512DZ64"/>
<dbReference type="Proteomes" id="UP000321523">
    <property type="component" value="Unassembled WGS sequence"/>
</dbReference>